<keyword evidence="4" id="KW-0560">Oxidoreductase</keyword>
<dbReference type="RefSeq" id="WP_070094314.1">
    <property type="nucleotide sequence ID" value="NZ_CP016634.1"/>
</dbReference>
<dbReference type="FunFam" id="3.50.50.60:FF:000208">
    <property type="entry name" value="3-ketosteroid dehydrogenase"/>
    <property type="match status" value="1"/>
</dbReference>
<dbReference type="InterPro" id="IPR050315">
    <property type="entry name" value="FAD-oxidoreductase_2"/>
</dbReference>
<sequence>MNNDNQQAVHWDAVYDVVVVGSGAGAMTAALRAHDQGLSVLMVEKAAEYGGTTAISGGGIWIPCNDQIEALGGNDSREQAQAYLRATVGEDYDPARMDAYLEHGPRMVGYLAAQAQTYFRAVKRYPDYYPEREGGKPGYRTMEPASFDAARLGDEFQRLRAPSPATLIAGRIAMTQVEAHTILAKEPGWLWLTARLGLKYMADFAWRRRTPRDRRLTLGNALVASLRAAMQARQIELWLQAPMRSLLSHGGKVTGLVVERQGKPVNVRAAFGVILGCGGFEADQLMREQYLPSPTRAEWTAAPPINTGDGIRAGLAQGADVALMDHVWGAPTVRVPGEEKQRALFVERAFPRCIMVNGRGERFVNEAAPYTDIIYAMYADQARTGANVPAWLIFDAEYRKRYPCGVLLPGSVQPDSKIPEGWLDNVIYRADSLAALAGKIGVSAAGLGQSVQRFNQMAAQGVDTQFGKGDSLFDRYYGDSNCRPNPCLGPVERGPFYALRIDAGELGTKGGLRTDADARVLRADGAVIEGLYAIGNTSAALMGKTYPGPGSTIGPAMTFGFIAADHLARQVPIEQVERVGEGALQ</sequence>
<evidence type="ECO:0000256" key="8">
    <source>
        <dbReference type="ARBA" id="ARBA00069709"/>
    </source>
</evidence>
<dbReference type="PANTHER" id="PTHR43400">
    <property type="entry name" value="FUMARATE REDUCTASE"/>
    <property type="match status" value="1"/>
</dbReference>
<proteinExistence type="inferred from homology"/>
<dbReference type="InterPro" id="IPR027477">
    <property type="entry name" value="Succ_DH/fumarate_Rdtase_cat_sf"/>
</dbReference>
<dbReference type="SUPFAM" id="SSF56425">
    <property type="entry name" value="Succinate dehydrogenase/fumarate reductase flavoprotein, catalytic domain"/>
    <property type="match status" value="1"/>
</dbReference>
<evidence type="ECO:0000313" key="10">
    <source>
        <dbReference type="EMBL" id="ANY87568.1"/>
    </source>
</evidence>
<evidence type="ECO:0000256" key="3">
    <source>
        <dbReference type="ARBA" id="ARBA00022827"/>
    </source>
</evidence>
<dbReference type="Gene3D" id="3.90.700.10">
    <property type="entry name" value="Succinate dehydrogenase/fumarate reductase flavoprotein, catalytic domain"/>
    <property type="match status" value="1"/>
</dbReference>
<evidence type="ECO:0000256" key="7">
    <source>
        <dbReference type="ARBA" id="ARBA00066536"/>
    </source>
</evidence>
<dbReference type="InterPro" id="IPR036188">
    <property type="entry name" value="FAD/NAD-bd_sf"/>
</dbReference>
<name>A0A1B2F5J0_PSEPU</name>
<dbReference type="AlphaFoldDB" id="A0A1B2F5J0"/>
<evidence type="ECO:0000259" key="9">
    <source>
        <dbReference type="Pfam" id="PF00890"/>
    </source>
</evidence>
<evidence type="ECO:0000256" key="5">
    <source>
        <dbReference type="ARBA" id="ARBA00051951"/>
    </source>
</evidence>
<dbReference type="EC" id="1.3.99.4" evidence="7"/>
<protein>
    <recommendedName>
        <fullName evidence="8">3-oxosteroid 1-dehydrogenase</fullName>
        <ecNumber evidence="7">1.3.99.4</ecNumber>
    </recommendedName>
</protein>
<comment type="similarity">
    <text evidence="6">Belongs to the FAD-dependent oxidoreductase 2 family. 3-oxosteroid dehydrogenase subfamily.</text>
</comment>
<evidence type="ECO:0000256" key="6">
    <source>
        <dbReference type="ARBA" id="ARBA00061147"/>
    </source>
</evidence>
<keyword evidence="2" id="KW-0285">Flavoprotein</keyword>
<comment type="cofactor">
    <cofactor evidence="1">
        <name>FAD</name>
        <dbReference type="ChEBI" id="CHEBI:57692"/>
    </cofactor>
</comment>
<keyword evidence="3" id="KW-0274">FAD</keyword>
<dbReference type="GO" id="GO:0047571">
    <property type="term" value="F:3-oxosteroid 1-dehydrogenase activity"/>
    <property type="evidence" value="ECO:0007669"/>
    <property type="project" value="UniProtKB-EC"/>
</dbReference>
<dbReference type="InterPro" id="IPR003953">
    <property type="entry name" value="FAD-dep_OxRdtase_2_FAD-bd"/>
</dbReference>
<reference evidence="10" key="1">
    <citation type="submission" date="2016-07" db="EMBL/GenBank/DDBJ databases">
        <title>New class B carbapenemase carried by novel plasmid in Pseudomonas putida enviromental strain in eastern Amazonia.</title>
        <authorList>
            <person name="Souza C.O."/>
            <person name="Lima K.V."/>
            <person name="Brasiliense D.M."/>
            <person name="Perez-Chaparro P.J."/>
            <person name="Mamizuka E.M."/>
            <person name="Lima M.O."/>
            <person name="Lima L.N."/>
            <person name="McCulloch J.A."/>
        </authorList>
    </citation>
    <scope>NUCLEOTIDE SEQUENCE [LARGE SCALE GENOMIC DNA]</scope>
    <source>
        <strain evidence="10">IEC33019</strain>
    </source>
</reference>
<organism evidence="10">
    <name type="scientific">Pseudomonas putida</name>
    <name type="common">Arthrobacter siderocapsulatus</name>
    <dbReference type="NCBI Taxonomy" id="303"/>
    <lineage>
        <taxon>Bacteria</taxon>
        <taxon>Pseudomonadati</taxon>
        <taxon>Pseudomonadota</taxon>
        <taxon>Gammaproteobacteria</taxon>
        <taxon>Pseudomonadales</taxon>
        <taxon>Pseudomonadaceae</taxon>
        <taxon>Pseudomonas</taxon>
    </lineage>
</organism>
<gene>
    <name evidence="10" type="primary">kstD_1</name>
    <name evidence="10" type="ORF">IEC33019_2007</name>
</gene>
<accession>A0A1B2F5J0</accession>
<dbReference type="Gene3D" id="3.50.50.60">
    <property type="entry name" value="FAD/NAD(P)-binding domain"/>
    <property type="match status" value="2"/>
</dbReference>
<evidence type="ECO:0000256" key="4">
    <source>
        <dbReference type="ARBA" id="ARBA00023002"/>
    </source>
</evidence>
<evidence type="ECO:0000256" key="2">
    <source>
        <dbReference type="ARBA" id="ARBA00022630"/>
    </source>
</evidence>
<dbReference type="SUPFAM" id="SSF51905">
    <property type="entry name" value="FAD/NAD(P)-binding domain"/>
    <property type="match status" value="1"/>
</dbReference>
<dbReference type="GO" id="GO:0008202">
    <property type="term" value="P:steroid metabolic process"/>
    <property type="evidence" value="ECO:0007669"/>
    <property type="project" value="UniProtKB-ARBA"/>
</dbReference>
<dbReference type="Pfam" id="PF00890">
    <property type="entry name" value="FAD_binding_2"/>
    <property type="match status" value="1"/>
</dbReference>
<evidence type="ECO:0000256" key="1">
    <source>
        <dbReference type="ARBA" id="ARBA00001974"/>
    </source>
</evidence>
<feature type="domain" description="FAD-dependent oxidoreductase 2 FAD-binding" evidence="9">
    <location>
        <begin position="16"/>
        <end position="553"/>
    </location>
</feature>
<dbReference type="PRINTS" id="PR00411">
    <property type="entry name" value="PNDRDTASEI"/>
</dbReference>
<dbReference type="PANTHER" id="PTHR43400:SF10">
    <property type="entry name" value="3-OXOSTEROID 1-DEHYDROGENASE"/>
    <property type="match status" value="1"/>
</dbReference>
<dbReference type="EMBL" id="CP016634">
    <property type="protein sequence ID" value="ANY87568.1"/>
    <property type="molecule type" value="Genomic_DNA"/>
</dbReference>
<comment type="catalytic activity">
    <reaction evidence="5">
        <text>a 3-oxosteroid + A = a 3-oxo-Delta(1)-steroid + AH2</text>
        <dbReference type="Rhea" id="RHEA:13329"/>
        <dbReference type="ChEBI" id="CHEBI:13193"/>
        <dbReference type="ChEBI" id="CHEBI:17499"/>
        <dbReference type="ChEBI" id="CHEBI:20156"/>
        <dbReference type="ChEBI" id="CHEBI:47788"/>
        <dbReference type="EC" id="1.3.99.4"/>
    </reaction>
</comment>